<dbReference type="Proteomes" id="UP001148737">
    <property type="component" value="Unassembled WGS sequence"/>
</dbReference>
<comment type="caution">
    <text evidence="1">The sequence shown here is derived from an EMBL/GenBank/DDBJ whole genome shotgun (WGS) entry which is preliminary data.</text>
</comment>
<evidence type="ECO:0000313" key="1">
    <source>
        <dbReference type="EMBL" id="KAJ3476624.1"/>
    </source>
</evidence>
<dbReference type="EMBL" id="JANAKD010001769">
    <property type="protein sequence ID" value="KAJ3476624.1"/>
    <property type="molecule type" value="Genomic_DNA"/>
</dbReference>
<proteinExistence type="predicted"/>
<evidence type="ECO:0000313" key="2">
    <source>
        <dbReference type="Proteomes" id="UP001148737"/>
    </source>
</evidence>
<sequence>MGYEGGHRRAMANSVIFAKRGAPFVERWLARYDGFDPSIWDHHSVILPAALAREHPDEICRLSPAAFFWPLWTDSHVAWMHAPLDEDESARVAAAIHRNGGALYEEQVIYHAQNHAAARFMKHLTVDDIRTKNTRFNMLVRRYVNM</sequence>
<name>A0ACC1QHB0_9HYPO</name>
<gene>
    <name evidence="1" type="ORF">NLG97_g9069</name>
</gene>
<accession>A0ACC1QHB0</accession>
<keyword evidence="2" id="KW-1185">Reference proteome</keyword>
<protein>
    <submittedName>
        <fullName evidence="1">Uncharacterized protein</fullName>
    </submittedName>
</protein>
<reference evidence="1" key="1">
    <citation type="submission" date="2022-07" db="EMBL/GenBank/DDBJ databases">
        <title>Genome Sequence of Lecanicillium saksenae.</title>
        <authorList>
            <person name="Buettner E."/>
        </authorList>
    </citation>
    <scope>NUCLEOTIDE SEQUENCE</scope>
    <source>
        <strain evidence="1">VT-O1</strain>
    </source>
</reference>
<organism evidence="1 2">
    <name type="scientific">Lecanicillium saksenae</name>
    <dbReference type="NCBI Taxonomy" id="468837"/>
    <lineage>
        <taxon>Eukaryota</taxon>
        <taxon>Fungi</taxon>
        <taxon>Dikarya</taxon>
        <taxon>Ascomycota</taxon>
        <taxon>Pezizomycotina</taxon>
        <taxon>Sordariomycetes</taxon>
        <taxon>Hypocreomycetidae</taxon>
        <taxon>Hypocreales</taxon>
        <taxon>Cordycipitaceae</taxon>
        <taxon>Lecanicillium</taxon>
    </lineage>
</organism>